<name>A0A848LSC4_9BACT</name>
<dbReference type="InterPro" id="IPR009056">
    <property type="entry name" value="Cyt_c-like_dom"/>
</dbReference>
<dbReference type="Gene3D" id="1.10.760.10">
    <property type="entry name" value="Cytochrome c-like domain"/>
    <property type="match status" value="1"/>
</dbReference>
<dbReference type="GO" id="GO:0009055">
    <property type="term" value="F:electron transfer activity"/>
    <property type="evidence" value="ECO:0007669"/>
    <property type="project" value="InterPro"/>
</dbReference>
<reference evidence="5 6" key="1">
    <citation type="submission" date="2020-04" db="EMBL/GenBank/DDBJ databases">
        <title>Draft genome of Pyxidicoccus fallax type strain.</title>
        <authorList>
            <person name="Whitworth D.E."/>
        </authorList>
    </citation>
    <scope>NUCLEOTIDE SEQUENCE [LARGE SCALE GENOMIC DNA]</scope>
    <source>
        <strain evidence="5 6">DSM 14698</strain>
    </source>
</reference>
<evidence type="ECO:0000313" key="5">
    <source>
        <dbReference type="EMBL" id="NMO20857.1"/>
    </source>
</evidence>
<keyword evidence="2" id="KW-0479">Metal-binding</keyword>
<evidence type="ECO:0000256" key="2">
    <source>
        <dbReference type="ARBA" id="ARBA00022723"/>
    </source>
</evidence>
<dbReference type="InterPro" id="IPR036909">
    <property type="entry name" value="Cyt_c-like_dom_sf"/>
</dbReference>
<evidence type="ECO:0000256" key="3">
    <source>
        <dbReference type="ARBA" id="ARBA00023004"/>
    </source>
</evidence>
<dbReference type="GO" id="GO:0046872">
    <property type="term" value="F:metal ion binding"/>
    <property type="evidence" value="ECO:0007669"/>
    <property type="project" value="UniProtKB-KW"/>
</dbReference>
<dbReference type="Proteomes" id="UP000518300">
    <property type="component" value="Unassembled WGS sequence"/>
</dbReference>
<comment type="caution">
    <text evidence="5">The sequence shown here is derived from an EMBL/GenBank/DDBJ whole genome shotgun (WGS) entry which is preliminary data.</text>
</comment>
<gene>
    <name evidence="5" type="ORF">HG543_39335</name>
</gene>
<evidence type="ECO:0000259" key="4">
    <source>
        <dbReference type="Pfam" id="PF21342"/>
    </source>
</evidence>
<accession>A0A848LSC4</accession>
<dbReference type="Pfam" id="PF21342">
    <property type="entry name" value="SoxA-TsdA_cyt-c"/>
    <property type="match status" value="1"/>
</dbReference>
<evidence type="ECO:0000313" key="6">
    <source>
        <dbReference type="Proteomes" id="UP000518300"/>
    </source>
</evidence>
<feature type="domain" description="Cytochrome c" evidence="4">
    <location>
        <begin position="2"/>
        <end position="65"/>
    </location>
</feature>
<proteinExistence type="predicted"/>
<protein>
    <recommendedName>
        <fullName evidence="4">Cytochrome c domain-containing protein</fullName>
    </recommendedName>
</protein>
<dbReference type="GO" id="GO:0020037">
    <property type="term" value="F:heme binding"/>
    <property type="evidence" value="ECO:0007669"/>
    <property type="project" value="InterPro"/>
</dbReference>
<evidence type="ECO:0000256" key="1">
    <source>
        <dbReference type="ARBA" id="ARBA00022617"/>
    </source>
</evidence>
<dbReference type="SUPFAM" id="SSF46626">
    <property type="entry name" value="Cytochrome c"/>
    <property type="match status" value="1"/>
</dbReference>
<sequence length="72" mass="8342">MCHPDASNTHPETYPKYQVQLGRVALLRDMINWCIENPVRGKPMADDDPRMRAMEAYIYAKRKGTALEYGKK</sequence>
<organism evidence="5 6">
    <name type="scientific">Pyxidicoccus fallax</name>
    <dbReference type="NCBI Taxonomy" id="394095"/>
    <lineage>
        <taxon>Bacteria</taxon>
        <taxon>Pseudomonadati</taxon>
        <taxon>Myxococcota</taxon>
        <taxon>Myxococcia</taxon>
        <taxon>Myxococcales</taxon>
        <taxon>Cystobacterineae</taxon>
        <taxon>Myxococcaceae</taxon>
        <taxon>Pyxidicoccus</taxon>
    </lineage>
</organism>
<keyword evidence="1" id="KW-0349">Heme</keyword>
<keyword evidence="6" id="KW-1185">Reference proteome</keyword>
<dbReference type="AlphaFoldDB" id="A0A848LSC4"/>
<keyword evidence="3" id="KW-0408">Iron</keyword>
<dbReference type="EMBL" id="JABBJJ010000276">
    <property type="protein sequence ID" value="NMO20857.1"/>
    <property type="molecule type" value="Genomic_DNA"/>
</dbReference>